<evidence type="ECO:0000256" key="1">
    <source>
        <dbReference type="ARBA" id="ARBA00004713"/>
    </source>
</evidence>
<protein>
    <recommendedName>
        <fullName evidence="2">D-glycero-beta-D-manno-heptose 1-phosphate adenylyltransferase</fullName>
        <ecNumber evidence="2">2.7.7.70</ecNumber>
    </recommendedName>
</protein>
<evidence type="ECO:0000256" key="9">
    <source>
        <dbReference type="ARBA" id="ARBA00023277"/>
    </source>
</evidence>
<dbReference type="EMBL" id="JACCFK010000002">
    <property type="protein sequence ID" value="NYI92805.1"/>
    <property type="molecule type" value="Genomic_DNA"/>
</dbReference>
<evidence type="ECO:0000313" key="14">
    <source>
        <dbReference type="Proteomes" id="UP000549616"/>
    </source>
</evidence>
<dbReference type="SUPFAM" id="SSF53613">
    <property type="entry name" value="Ribokinase-like"/>
    <property type="match status" value="1"/>
</dbReference>
<keyword evidence="6 13" id="KW-0418">Kinase</keyword>
<evidence type="ECO:0000259" key="11">
    <source>
        <dbReference type="Pfam" id="PF00294"/>
    </source>
</evidence>
<dbReference type="InterPro" id="IPR004821">
    <property type="entry name" value="Cyt_trans-like"/>
</dbReference>
<sequence length="454" mass="46741">MSGPLVVVGDTLLDIDVDGSADRLCPEAPVPVVDVGREWHRPGGAGLAARLAARSATDVVLVTALGDDEGGARLTRLLAGEVELCALPLEGETVRKTRIRAAGQSVVRLDHGDGRAVHGPLDERVVSLLRSASAILVADYGRGVASHPRIRELLAETSAPVVWDPHPRGGPPVPGAALVTPNDGEAAKFAGEPGTPGELAERLRAEWSAGAVAVTVGSRGAVLADGSGTRTTPVPNGARVPASVRPDTCGAGDRFASAVAAALFEGADLDAAVTSAVESAARFVAAGAATALSEPAEPAVAREPGLSGFELADRIRRRGGRVVATGGCFDILHPGHVTLLRHARELGDALIVCVNSDESVRRLKGPGRPVVTAADRVRVLRALESVDAVVVFDESSPVEVLRTLRPDVWVKGGDYAGADLPEAEVVREGGGRIALVPTVEGYSTTRLIETVSNG</sequence>
<dbReference type="PANTHER" id="PTHR43793:SF2">
    <property type="entry name" value="BIFUNCTIONAL PROTEIN HLDE"/>
    <property type="match status" value="1"/>
</dbReference>
<comment type="caution">
    <text evidence="13">The sequence shown here is derived from an EMBL/GenBank/DDBJ whole genome shotgun (WGS) entry which is preliminary data.</text>
</comment>
<feature type="domain" description="Carbohydrate kinase PfkB" evidence="11">
    <location>
        <begin position="173"/>
        <end position="290"/>
    </location>
</feature>
<dbReference type="PANTHER" id="PTHR43793">
    <property type="entry name" value="FAD SYNTHASE"/>
    <property type="match status" value="1"/>
</dbReference>
<evidence type="ECO:0000256" key="4">
    <source>
        <dbReference type="ARBA" id="ARBA00022695"/>
    </source>
</evidence>
<dbReference type="Pfam" id="PF01467">
    <property type="entry name" value="CTP_transf_like"/>
    <property type="match status" value="1"/>
</dbReference>
<dbReference type="RefSeq" id="WP_179777091.1">
    <property type="nucleotide sequence ID" value="NZ_JACCFK010000002.1"/>
</dbReference>
<evidence type="ECO:0000256" key="2">
    <source>
        <dbReference type="ARBA" id="ARBA00012519"/>
    </source>
</evidence>
<accession>A0A853BDF8</accession>
<dbReference type="Gene3D" id="3.40.50.620">
    <property type="entry name" value="HUPs"/>
    <property type="match status" value="1"/>
</dbReference>
<dbReference type="Gene3D" id="3.40.1190.20">
    <property type="match status" value="1"/>
</dbReference>
<keyword evidence="5" id="KW-0547">Nucleotide-binding</keyword>
<evidence type="ECO:0000256" key="7">
    <source>
        <dbReference type="ARBA" id="ARBA00022840"/>
    </source>
</evidence>
<dbReference type="GO" id="GO:0016773">
    <property type="term" value="F:phosphotransferase activity, alcohol group as acceptor"/>
    <property type="evidence" value="ECO:0007669"/>
    <property type="project" value="InterPro"/>
</dbReference>
<evidence type="ECO:0000256" key="8">
    <source>
        <dbReference type="ARBA" id="ARBA00023268"/>
    </source>
</evidence>
<dbReference type="InterPro" id="IPR050385">
    <property type="entry name" value="Archaeal_FAD_synthase"/>
</dbReference>
<dbReference type="Pfam" id="PF00294">
    <property type="entry name" value="PfkB"/>
    <property type="match status" value="1"/>
</dbReference>
<dbReference type="InterPro" id="IPR011611">
    <property type="entry name" value="PfkB_dom"/>
</dbReference>
<dbReference type="GO" id="GO:0009244">
    <property type="term" value="P:lipopolysaccharide core region biosynthetic process"/>
    <property type="evidence" value="ECO:0007669"/>
    <property type="project" value="UniProtKB-UniPathway"/>
</dbReference>
<feature type="domain" description="Cytidyltransferase-like" evidence="12">
    <location>
        <begin position="325"/>
        <end position="416"/>
    </location>
</feature>
<dbReference type="SUPFAM" id="SSF52374">
    <property type="entry name" value="Nucleotidylyl transferase"/>
    <property type="match status" value="1"/>
</dbReference>
<dbReference type="InterPro" id="IPR014729">
    <property type="entry name" value="Rossmann-like_a/b/a_fold"/>
</dbReference>
<keyword evidence="14" id="KW-1185">Reference proteome</keyword>
<comment type="catalytic activity">
    <reaction evidence="10">
        <text>D-glycero-beta-D-manno-heptose 1-phosphate + ATP + H(+) = ADP-D-glycero-beta-D-manno-heptose + diphosphate</text>
        <dbReference type="Rhea" id="RHEA:27465"/>
        <dbReference type="ChEBI" id="CHEBI:15378"/>
        <dbReference type="ChEBI" id="CHEBI:30616"/>
        <dbReference type="ChEBI" id="CHEBI:33019"/>
        <dbReference type="ChEBI" id="CHEBI:59967"/>
        <dbReference type="ChEBI" id="CHEBI:61593"/>
        <dbReference type="EC" id="2.7.7.70"/>
    </reaction>
</comment>
<keyword evidence="3 13" id="KW-0808">Transferase</keyword>
<keyword evidence="4" id="KW-0548">Nucleotidyltransferase</keyword>
<proteinExistence type="predicted"/>
<reference evidence="13 14" key="1">
    <citation type="submission" date="2020-07" db="EMBL/GenBank/DDBJ databases">
        <title>Sequencing the genomes of 1000 actinobacteria strains.</title>
        <authorList>
            <person name="Klenk H.-P."/>
        </authorList>
    </citation>
    <scope>NUCLEOTIDE SEQUENCE [LARGE SCALE GENOMIC DNA]</scope>
    <source>
        <strain evidence="13 14">DSM 104006</strain>
    </source>
</reference>
<keyword evidence="9" id="KW-0119">Carbohydrate metabolism</keyword>
<evidence type="ECO:0000256" key="5">
    <source>
        <dbReference type="ARBA" id="ARBA00022741"/>
    </source>
</evidence>
<name>A0A853BDF8_9PSEU</name>
<dbReference type="GO" id="GO:0016779">
    <property type="term" value="F:nucleotidyltransferase activity"/>
    <property type="evidence" value="ECO:0007669"/>
    <property type="project" value="UniProtKB-KW"/>
</dbReference>
<gene>
    <name evidence="13" type="ORF">HNR02_006180</name>
</gene>
<dbReference type="EC" id="2.7.7.70" evidence="2"/>
<organism evidence="13 14">
    <name type="scientific">Amycolatopsis endophytica</name>
    <dbReference type="NCBI Taxonomy" id="860233"/>
    <lineage>
        <taxon>Bacteria</taxon>
        <taxon>Bacillati</taxon>
        <taxon>Actinomycetota</taxon>
        <taxon>Actinomycetes</taxon>
        <taxon>Pseudonocardiales</taxon>
        <taxon>Pseudonocardiaceae</taxon>
        <taxon>Amycolatopsis</taxon>
    </lineage>
</organism>
<evidence type="ECO:0000313" key="13">
    <source>
        <dbReference type="EMBL" id="NYI92805.1"/>
    </source>
</evidence>
<dbReference type="PROSITE" id="PS00584">
    <property type="entry name" value="PFKB_KINASES_2"/>
    <property type="match status" value="1"/>
</dbReference>
<dbReference type="InterPro" id="IPR011914">
    <property type="entry name" value="RfaE_dom_II"/>
</dbReference>
<evidence type="ECO:0000259" key="12">
    <source>
        <dbReference type="Pfam" id="PF01467"/>
    </source>
</evidence>
<evidence type="ECO:0000256" key="3">
    <source>
        <dbReference type="ARBA" id="ARBA00022679"/>
    </source>
</evidence>
<comment type="pathway">
    <text evidence="1">Bacterial outer membrane biogenesis; LPS core biosynthesis.</text>
</comment>
<dbReference type="NCBIfam" id="TIGR02199">
    <property type="entry name" value="rfaE_dom_II"/>
    <property type="match status" value="1"/>
</dbReference>
<dbReference type="GO" id="GO:0005524">
    <property type="term" value="F:ATP binding"/>
    <property type="evidence" value="ECO:0007669"/>
    <property type="project" value="UniProtKB-KW"/>
</dbReference>
<dbReference type="Proteomes" id="UP000549616">
    <property type="component" value="Unassembled WGS sequence"/>
</dbReference>
<dbReference type="AlphaFoldDB" id="A0A853BDF8"/>
<evidence type="ECO:0000256" key="6">
    <source>
        <dbReference type="ARBA" id="ARBA00022777"/>
    </source>
</evidence>
<keyword evidence="8" id="KW-0511">Multifunctional enzyme</keyword>
<dbReference type="UniPathway" id="UPA00958"/>
<dbReference type="InterPro" id="IPR002173">
    <property type="entry name" value="Carboh/pur_kinase_PfkB_CS"/>
</dbReference>
<dbReference type="GO" id="GO:0016301">
    <property type="term" value="F:kinase activity"/>
    <property type="evidence" value="ECO:0007669"/>
    <property type="project" value="UniProtKB-KW"/>
</dbReference>
<keyword evidence="7" id="KW-0067">ATP-binding</keyword>
<dbReference type="NCBIfam" id="TIGR00125">
    <property type="entry name" value="cyt_tran_rel"/>
    <property type="match status" value="1"/>
</dbReference>
<evidence type="ECO:0000256" key="10">
    <source>
        <dbReference type="ARBA" id="ARBA00047428"/>
    </source>
</evidence>
<dbReference type="InterPro" id="IPR029056">
    <property type="entry name" value="Ribokinase-like"/>
</dbReference>